<proteinExistence type="predicted"/>
<feature type="compositionally biased region" description="Basic residues" evidence="1">
    <location>
        <begin position="178"/>
        <end position="189"/>
    </location>
</feature>
<keyword evidence="3" id="KW-1185">Reference proteome</keyword>
<dbReference type="Proteomes" id="UP000821866">
    <property type="component" value="Chromosome 4"/>
</dbReference>
<feature type="region of interest" description="Disordered" evidence="1">
    <location>
        <begin position="126"/>
        <end position="212"/>
    </location>
</feature>
<dbReference type="EMBL" id="JABSTU010000006">
    <property type="protein sequence ID" value="KAH8027569.1"/>
    <property type="molecule type" value="Genomic_DNA"/>
</dbReference>
<gene>
    <name evidence="2" type="ORF">HPB51_007119</name>
</gene>
<evidence type="ECO:0000256" key="1">
    <source>
        <dbReference type="SAM" id="MobiDB-lite"/>
    </source>
</evidence>
<protein>
    <submittedName>
        <fullName evidence="2">Uncharacterized protein</fullName>
    </submittedName>
</protein>
<evidence type="ECO:0000313" key="3">
    <source>
        <dbReference type="Proteomes" id="UP000821866"/>
    </source>
</evidence>
<organism evidence="2 3">
    <name type="scientific">Rhipicephalus microplus</name>
    <name type="common">Cattle tick</name>
    <name type="synonym">Boophilus microplus</name>
    <dbReference type="NCBI Taxonomy" id="6941"/>
    <lineage>
        <taxon>Eukaryota</taxon>
        <taxon>Metazoa</taxon>
        <taxon>Ecdysozoa</taxon>
        <taxon>Arthropoda</taxon>
        <taxon>Chelicerata</taxon>
        <taxon>Arachnida</taxon>
        <taxon>Acari</taxon>
        <taxon>Parasitiformes</taxon>
        <taxon>Ixodida</taxon>
        <taxon>Ixodoidea</taxon>
        <taxon>Ixodidae</taxon>
        <taxon>Rhipicephalinae</taxon>
        <taxon>Rhipicephalus</taxon>
        <taxon>Boophilus</taxon>
    </lineage>
</organism>
<name>A0A9J6E0C7_RHIMP</name>
<reference evidence="2" key="2">
    <citation type="submission" date="2021-09" db="EMBL/GenBank/DDBJ databases">
        <authorList>
            <person name="Jia N."/>
            <person name="Wang J."/>
            <person name="Shi W."/>
            <person name="Du L."/>
            <person name="Sun Y."/>
            <person name="Zhan W."/>
            <person name="Jiang J."/>
            <person name="Wang Q."/>
            <person name="Zhang B."/>
            <person name="Ji P."/>
            <person name="Sakyi L.B."/>
            <person name="Cui X."/>
            <person name="Yuan T."/>
            <person name="Jiang B."/>
            <person name="Yang W."/>
            <person name="Lam T.T.-Y."/>
            <person name="Chang Q."/>
            <person name="Ding S."/>
            <person name="Wang X."/>
            <person name="Zhu J."/>
            <person name="Ruan X."/>
            <person name="Zhao L."/>
            <person name="Wei J."/>
            <person name="Que T."/>
            <person name="Du C."/>
            <person name="Cheng J."/>
            <person name="Dai P."/>
            <person name="Han X."/>
            <person name="Huang E."/>
            <person name="Gao Y."/>
            <person name="Liu J."/>
            <person name="Shao H."/>
            <person name="Ye R."/>
            <person name="Li L."/>
            <person name="Wei W."/>
            <person name="Wang X."/>
            <person name="Wang C."/>
            <person name="Huo Q."/>
            <person name="Li W."/>
            <person name="Guo W."/>
            <person name="Chen H."/>
            <person name="Chen S."/>
            <person name="Zhou L."/>
            <person name="Zhou L."/>
            <person name="Ni X."/>
            <person name="Tian J."/>
            <person name="Zhou Y."/>
            <person name="Sheng Y."/>
            <person name="Liu T."/>
            <person name="Pan Y."/>
            <person name="Xia L."/>
            <person name="Li J."/>
            <person name="Zhao F."/>
            <person name="Cao W."/>
        </authorList>
    </citation>
    <scope>NUCLEOTIDE SEQUENCE</scope>
    <source>
        <strain evidence="2">Rmic-2018</strain>
        <tissue evidence="2">Larvae</tissue>
    </source>
</reference>
<comment type="caution">
    <text evidence="2">The sequence shown here is derived from an EMBL/GenBank/DDBJ whole genome shotgun (WGS) entry which is preliminary data.</text>
</comment>
<dbReference type="AlphaFoldDB" id="A0A9J6E0C7"/>
<reference evidence="2" key="1">
    <citation type="journal article" date="2020" name="Cell">
        <title>Large-Scale Comparative Analyses of Tick Genomes Elucidate Their Genetic Diversity and Vector Capacities.</title>
        <authorList>
            <consortium name="Tick Genome and Microbiome Consortium (TIGMIC)"/>
            <person name="Jia N."/>
            <person name="Wang J."/>
            <person name="Shi W."/>
            <person name="Du L."/>
            <person name="Sun Y."/>
            <person name="Zhan W."/>
            <person name="Jiang J.F."/>
            <person name="Wang Q."/>
            <person name="Zhang B."/>
            <person name="Ji P."/>
            <person name="Bell-Sakyi L."/>
            <person name="Cui X.M."/>
            <person name="Yuan T.T."/>
            <person name="Jiang B.G."/>
            <person name="Yang W.F."/>
            <person name="Lam T.T."/>
            <person name="Chang Q.C."/>
            <person name="Ding S.J."/>
            <person name="Wang X.J."/>
            <person name="Zhu J.G."/>
            <person name="Ruan X.D."/>
            <person name="Zhao L."/>
            <person name="Wei J.T."/>
            <person name="Ye R.Z."/>
            <person name="Que T.C."/>
            <person name="Du C.H."/>
            <person name="Zhou Y.H."/>
            <person name="Cheng J.X."/>
            <person name="Dai P.F."/>
            <person name="Guo W.B."/>
            <person name="Han X.H."/>
            <person name="Huang E.J."/>
            <person name="Li L.F."/>
            <person name="Wei W."/>
            <person name="Gao Y.C."/>
            <person name="Liu J.Z."/>
            <person name="Shao H.Z."/>
            <person name="Wang X."/>
            <person name="Wang C.C."/>
            <person name="Yang T.C."/>
            <person name="Huo Q.B."/>
            <person name="Li W."/>
            <person name="Chen H.Y."/>
            <person name="Chen S.E."/>
            <person name="Zhou L.G."/>
            <person name="Ni X.B."/>
            <person name="Tian J.H."/>
            <person name="Sheng Y."/>
            <person name="Liu T."/>
            <person name="Pan Y.S."/>
            <person name="Xia L.Y."/>
            <person name="Li J."/>
            <person name="Zhao F."/>
            <person name="Cao W.C."/>
        </authorList>
    </citation>
    <scope>NUCLEOTIDE SEQUENCE</scope>
    <source>
        <strain evidence="2">Rmic-2018</strain>
    </source>
</reference>
<sequence length="279" mass="31675">MHAYYSRVAIVPPQQCVGSGNRSRRRRGDRHTFDYIDRPRRTRHYCRKERWRHQLASTHKWRSAHLAAQTATVRVEQLPSHSLLEKRTRLSSLPQALSPSAVTSSASGQRTFSSGLAQLGWQRLRTASAHAGSSRRAQRRPPTAREREPAKNNDRVVGPGPDPRSRTLLAPPEDQRGPNRRRRRHHQQRPQRPTGAGTHATTDDAGPRGTAVLDLPERVVTGGPRLWHVKLGMRPCYHLSRRRVVCDAVNETWKTVSTPLLPERPKTSQLDYSPYAPIL</sequence>
<accession>A0A9J6E0C7</accession>
<feature type="compositionally biased region" description="Low complexity" evidence="1">
    <location>
        <begin position="190"/>
        <end position="200"/>
    </location>
</feature>
<evidence type="ECO:0000313" key="2">
    <source>
        <dbReference type="EMBL" id="KAH8027569.1"/>
    </source>
</evidence>
<feature type="compositionally biased region" description="Basic and acidic residues" evidence="1">
    <location>
        <begin position="143"/>
        <end position="154"/>
    </location>
</feature>